<dbReference type="GO" id="GO:0006310">
    <property type="term" value="P:DNA recombination"/>
    <property type="evidence" value="ECO:0007669"/>
    <property type="project" value="UniProtKB-KW"/>
</dbReference>
<dbReference type="SUPFAM" id="SSF56349">
    <property type="entry name" value="DNA breaking-rejoining enzymes"/>
    <property type="match status" value="1"/>
</dbReference>
<dbReference type="InterPro" id="IPR011010">
    <property type="entry name" value="DNA_brk_join_enz"/>
</dbReference>
<name>X1TIB9_9ZZZZ</name>
<dbReference type="EMBL" id="BARW01025111">
    <property type="protein sequence ID" value="GAJ04989.1"/>
    <property type="molecule type" value="Genomic_DNA"/>
</dbReference>
<evidence type="ECO:0000256" key="1">
    <source>
        <dbReference type="ARBA" id="ARBA00023172"/>
    </source>
</evidence>
<organism evidence="2">
    <name type="scientific">marine sediment metagenome</name>
    <dbReference type="NCBI Taxonomy" id="412755"/>
    <lineage>
        <taxon>unclassified sequences</taxon>
        <taxon>metagenomes</taxon>
        <taxon>ecological metagenomes</taxon>
    </lineage>
</organism>
<keyword evidence="1" id="KW-0233">DNA recombination</keyword>
<protein>
    <recommendedName>
        <fullName evidence="3">Tyr recombinase domain-containing protein</fullName>
    </recommendedName>
</protein>
<reference evidence="2" key="1">
    <citation type="journal article" date="2014" name="Front. Microbiol.">
        <title>High frequency of phylogenetically diverse reductive dehalogenase-homologous genes in deep subseafloor sedimentary metagenomes.</title>
        <authorList>
            <person name="Kawai M."/>
            <person name="Futagami T."/>
            <person name="Toyoda A."/>
            <person name="Takaki Y."/>
            <person name="Nishi S."/>
            <person name="Hori S."/>
            <person name="Arai W."/>
            <person name="Tsubouchi T."/>
            <person name="Morono Y."/>
            <person name="Uchiyama I."/>
            <person name="Ito T."/>
            <person name="Fujiyama A."/>
            <person name="Inagaki F."/>
            <person name="Takami H."/>
        </authorList>
    </citation>
    <scope>NUCLEOTIDE SEQUENCE</scope>
    <source>
        <strain evidence="2">Expedition CK06-06</strain>
    </source>
</reference>
<dbReference type="GO" id="GO:0003677">
    <property type="term" value="F:DNA binding"/>
    <property type="evidence" value="ECO:0007669"/>
    <property type="project" value="InterPro"/>
</dbReference>
<sequence>GTKESYARTEVTAFLTHLRKRGILQSTIDKDLKAIKLLAQIQGWEFPKLSLRRVSPDEIRRTILSKDSIGSLITLGTQGLLSDTELCYLALATTYGLRRVEMVRLKPSSFPNEHHLIVDTAKGGSKTTHLLPPQIIPYLASFRHYEADTLTHMFHRIAGKAGLSTGAGYGWHSIRRSLATELTLSEASALNVLRFMRWSDASTRGEFGMLVIYAKKDQERIDEEIFKIHPFLPFWGSINGASHTF</sequence>
<accession>X1TIB9</accession>
<evidence type="ECO:0008006" key="3">
    <source>
        <dbReference type="Google" id="ProtNLM"/>
    </source>
</evidence>
<proteinExistence type="predicted"/>
<dbReference type="GO" id="GO:0015074">
    <property type="term" value="P:DNA integration"/>
    <property type="evidence" value="ECO:0007669"/>
    <property type="project" value="InterPro"/>
</dbReference>
<dbReference type="Gene3D" id="1.10.443.10">
    <property type="entry name" value="Intergrase catalytic core"/>
    <property type="match status" value="1"/>
</dbReference>
<evidence type="ECO:0000313" key="2">
    <source>
        <dbReference type="EMBL" id="GAJ04989.1"/>
    </source>
</evidence>
<comment type="caution">
    <text evidence="2">The sequence shown here is derived from an EMBL/GenBank/DDBJ whole genome shotgun (WGS) entry which is preliminary data.</text>
</comment>
<feature type="non-terminal residue" evidence="2">
    <location>
        <position position="1"/>
    </location>
</feature>
<dbReference type="InterPro" id="IPR013762">
    <property type="entry name" value="Integrase-like_cat_sf"/>
</dbReference>
<dbReference type="AlphaFoldDB" id="X1TIB9"/>
<gene>
    <name evidence="2" type="ORF">S12H4_41241</name>
</gene>